<name>A0A0W0FQY8_MONRR</name>
<comment type="caution">
    <text evidence="1">The sequence shown here is derived from an EMBL/GenBank/DDBJ whole genome shotgun (WGS) entry which is preliminary data.</text>
</comment>
<dbReference type="AlphaFoldDB" id="A0A0W0FQY8"/>
<dbReference type="Proteomes" id="UP000054988">
    <property type="component" value="Unassembled WGS sequence"/>
</dbReference>
<gene>
    <name evidence="1" type="ORF">WG66_8633</name>
</gene>
<protein>
    <recommendedName>
        <fullName evidence="3">Reverse transcriptase-rnase h-integrase</fullName>
    </recommendedName>
</protein>
<sequence>MSEEGPKLSRSKLKAEVMEMVVASMVTEEEDSRREIKAMLPTPFSGDRKETKKFMQEVQLYMVLNPKLPSSGSWTKLTPMLAEEDSAKIPAWKDFLKDFKESFEPLDIELNAQMKL</sequence>
<evidence type="ECO:0008006" key="3">
    <source>
        <dbReference type="Google" id="ProtNLM"/>
    </source>
</evidence>
<accession>A0A0W0FQY8</accession>
<proteinExistence type="predicted"/>
<dbReference type="EMBL" id="LATX01001729">
    <property type="protein sequence ID" value="KTB38779.1"/>
    <property type="molecule type" value="Genomic_DNA"/>
</dbReference>
<evidence type="ECO:0000313" key="1">
    <source>
        <dbReference type="EMBL" id="KTB38779.1"/>
    </source>
</evidence>
<reference evidence="1 2" key="1">
    <citation type="submission" date="2015-12" db="EMBL/GenBank/DDBJ databases">
        <title>Draft genome sequence of Moniliophthora roreri, the causal agent of frosty pod rot of cacao.</title>
        <authorList>
            <person name="Aime M.C."/>
            <person name="Diaz-Valderrama J.R."/>
            <person name="Kijpornyongpan T."/>
            <person name="Phillips-Mora W."/>
        </authorList>
    </citation>
    <scope>NUCLEOTIDE SEQUENCE [LARGE SCALE GENOMIC DNA]</scope>
    <source>
        <strain evidence="1 2">MCA 2952</strain>
    </source>
</reference>
<organism evidence="1 2">
    <name type="scientific">Moniliophthora roreri</name>
    <name type="common">Frosty pod rot fungus</name>
    <name type="synonym">Monilia roreri</name>
    <dbReference type="NCBI Taxonomy" id="221103"/>
    <lineage>
        <taxon>Eukaryota</taxon>
        <taxon>Fungi</taxon>
        <taxon>Dikarya</taxon>
        <taxon>Basidiomycota</taxon>
        <taxon>Agaricomycotina</taxon>
        <taxon>Agaricomycetes</taxon>
        <taxon>Agaricomycetidae</taxon>
        <taxon>Agaricales</taxon>
        <taxon>Marasmiineae</taxon>
        <taxon>Marasmiaceae</taxon>
        <taxon>Moniliophthora</taxon>
    </lineage>
</organism>
<evidence type="ECO:0000313" key="2">
    <source>
        <dbReference type="Proteomes" id="UP000054988"/>
    </source>
</evidence>
<dbReference type="eggNOG" id="ENOG502TEF8">
    <property type="taxonomic scope" value="Eukaryota"/>
</dbReference>